<evidence type="ECO:0000313" key="1">
    <source>
        <dbReference type="EMBL" id="NEZ92468.1"/>
    </source>
</evidence>
<organism evidence="1 2">
    <name type="scientific">Clostridium botulinum</name>
    <dbReference type="NCBI Taxonomy" id="1491"/>
    <lineage>
        <taxon>Bacteria</taxon>
        <taxon>Bacillati</taxon>
        <taxon>Bacillota</taxon>
        <taxon>Clostridia</taxon>
        <taxon>Eubacteriales</taxon>
        <taxon>Clostridiaceae</taxon>
        <taxon>Clostridium</taxon>
    </lineage>
</organism>
<gene>
    <name evidence="1" type="ORF">EXM69_11050</name>
</gene>
<name>A0A6B3YJF5_CLOBO</name>
<sequence length="46" mass="5532">MDVFLSNNYEIKLEEILWDIPYIIVIELIIVDYNNKAMLPNINFMI</sequence>
<evidence type="ECO:0000313" key="2">
    <source>
        <dbReference type="Proteomes" id="UP000473887"/>
    </source>
</evidence>
<dbReference type="Proteomes" id="UP000473887">
    <property type="component" value="Unassembled WGS sequence"/>
</dbReference>
<comment type="caution">
    <text evidence="1">The sequence shown here is derived from an EMBL/GenBank/DDBJ whole genome shotgun (WGS) entry which is preliminary data.</text>
</comment>
<protein>
    <submittedName>
        <fullName evidence="1">Uncharacterized protein</fullName>
    </submittedName>
</protein>
<dbReference type="AlphaFoldDB" id="A0A6B3YJF5"/>
<dbReference type="EMBL" id="SGKC01000019">
    <property type="protein sequence ID" value="NEZ92468.1"/>
    <property type="molecule type" value="Genomic_DNA"/>
</dbReference>
<reference evidence="1 2" key="1">
    <citation type="submission" date="2019-02" db="EMBL/GenBank/DDBJ databases">
        <title>Genome sequencing of Clostridium botulinum clinical isolates.</title>
        <authorList>
            <person name="Brunt J."/>
            <person name="Van Vliet A.H.M."/>
            <person name="Stringer S.C."/>
            <person name="Grant K.A."/>
            <person name="Carter A.C."/>
            <person name="Peck M.W."/>
        </authorList>
    </citation>
    <scope>NUCLEOTIDE SEQUENCE [LARGE SCALE GENOMIC DNA]</scope>
    <source>
        <strain evidence="1 2">H142660711</strain>
    </source>
</reference>
<proteinExistence type="predicted"/>
<accession>A0A6B3YJF5</accession>